<protein>
    <submittedName>
        <fullName evidence="1">Uncharacterized protein</fullName>
    </submittedName>
</protein>
<dbReference type="RefSeq" id="WP_067752674.1">
    <property type="nucleotide sequence ID" value="NZ_CP015772.1"/>
</dbReference>
<reference evidence="1 2" key="1">
    <citation type="submission" date="2016-05" db="EMBL/GenBank/DDBJ databases">
        <title>Niabella ginsenosidivorans BS26 whole genome sequencing.</title>
        <authorList>
            <person name="Im W.T."/>
            <person name="Siddiqi M.Z."/>
        </authorList>
    </citation>
    <scope>NUCLEOTIDE SEQUENCE [LARGE SCALE GENOMIC DNA]</scope>
    <source>
        <strain evidence="1 2">BS26</strain>
    </source>
</reference>
<evidence type="ECO:0000313" key="1">
    <source>
        <dbReference type="EMBL" id="ANH80360.1"/>
    </source>
</evidence>
<dbReference type="OrthoDB" id="658381at2"/>
<evidence type="ECO:0000313" key="2">
    <source>
        <dbReference type="Proteomes" id="UP000077667"/>
    </source>
</evidence>
<name>A0A1A9I0W5_9BACT</name>
<gene>
    <name evidence="1" type="ORF">A8C56_04630</name>
</gene>
<sequence>MSNHSYHISLLNTLEQLYTLFTRLKKQNRYIQHQLPAVIDQLQKGLSSTLAPKHFPRIIKYWQLGLNIVCNNFYTLTGSVLSAGEQERILLLSIFGPLYDDLFDDNTMTPARIEVFSNNPEKLQPVNFEEELLCAIYLKLLASVPDRERFRERLLQVYKWQKESLKQRDPFIAEKTLYEITYQKSYHSILLYHTVLDQYPHAQVLEMLYPVAGLLQLTNDAFDVYKDSKAGVYTIPDRFMDYRKIKKHFLNEIADVNRKLNALPYLQPNRKKYAITIHCLNAMGWIALDQLGQVLKDVKDPAVINTIDKKQLICDMDTLPRKIKWIRQVQHLSNYSGN</sequence>
<proteinExistence type="predicted"/>
<dbReference type="EMBL" id="CP015772">
    <property type="protein sequence ID" value="ANH80360.1"/>
    <property type="molecule type" value="Genomic_DNA"/>
</dbReference>
<organism evidence="1 2">
    <name type="scientific">Niabella ginsenosidivorans</name>
    <dbReference type="NCBI Taxonomy" id="1176587"/>
    <lineage>
        <taxon>Bacteria</taxon>
        <taxon>Pseudomonadati</taxon>
        <taxon>Bacteroidota</taxon>
        <taxon>Chitinophagia</taxon>
        <taxon>Chitinophagales</taxon>
        <taxon>Chitinophagaceae</taxon>
        <taxon>Niabella</taxon>
    </lineage>
</organism>
<dbReference type="CDD" id="cd00385">
    <property type="entry name" value="Isoprenoid_Biosyn_C1"/>
    <property type="match status" value="1"/>
</dbReference>
<dbReference type="KEGG" id="nia:A8C56_04630"/>
<dbReference type="AlphaFoldDB" id="A0A1A9I0W5"/>
<accession>A0A1A9I0W5</accession>
<keyword evidence="2" id="KW-1185">Reference proteome</keyword>
<dbReference type="Proteomes" id="UP000077667">
    <property type="component" value="Chromosome"/>
</dbReference>